<accession>A0A1T2X9X5</accession>
<keyword evidence="1" id="KW-0472">Membrane</keyword>
<keyword evidence="1" id="KW-0812">Transmembrane</keyword>
<dbReference type="RefSeq" id="WP_078499650.1">
    <property type="nucleotide sequence ID" value="NZ_MSZX01000006.1"/>
</dbReference>
<evidence type="ECO:0000313" key="3">
    <source>
        <dbReference type="Proteomes" id="UP000190188"/>
    </source>
</evidence>
<comment type="caution">
    <text evidence="2">The sequence shown here is derived from an EMBL/GenBank/DDBJ whole genome shotgun (WGS) entry which is preliminary data.</text>
</comment>
<gene>
    <name evidence="2" type="ORF">BVG16_15755</name>
</gene>
<organism evidence="2 3">
    <name type="scientific">Paenibacillus selenitireducens</name>
    <dbReference type="NCBI Taxonomy" id="1324314"/>
    <lineage>
        <taxon>Bacteria</taxon>
        <taxon>Bacillati</taxon>
        <taxon>Bacillota</taxon>
        <taxon>Bacilli</taxon>
        <taxon>Bacillales</taxon>
        <taxon>Paenibacillaceae</taxon>
        <taxon>Paenibacillus</taxon>
    </lineage>
</organism>
<evidence type="ECO:0000256" key="1">
    <source>
        <dbReference type="SAM" id="Phobius"/>
    </source>
</evidence>
<feature type="transmembrane region" description="Helical" evidence="1">
    <location>
        <begin position="7"/>
        <end position="30"/>
    </location>
</feature>
<dbReference type="Proteomes" id="UP000190188">
    <property type="component" value="Unassembled WGS sequence"/>
</dbReference>
<evidence type="ECO:0000313" key="2">
    <source>
        <dbReference type="EMBL" id="OPA76635.1"/>
    </source>
</evidence>
<dbReference type="AlphaFoldDB" id="A0A1T2X9X5"/>
<protein>
    <submittedName>
        <fullName evidence="2">Uncharacterized protein</fullName>
    </submittedName>
</protein>
<feature type="transmembrane region" description="Helical" evidence="1">
    <location>
        <begin position="36"/>
        <end position="56"/>
    </location>
</feature>
<sequence>MLTNTHFVILAVVFLLFSLLGVIFRILYYSDVGVKFYFIRFSNVVLLTLVFPVIAYRELVKHRTDYISKINKDSELSEEQKSMLKRKISSNNTILLRVIYNSVRRFKENLDFNIRLLNHIKNETGNEIRVKVKISIEIKKIKENQENFQDKVLSMFA</sequence>
<keyword evidence="1" id="KW-1133">Transmembrane helix</keyword>
<dbReference type="STRING" id="1324314.BVG16_15755"/>
<reference evidence="2 3" key="1">
    <citation type="submission" date="2017-01" db="EMBL/GenBank/DDBJ databases">
        <title>Genome analysis of Paenibacillus selenitrireducens ES3-24.</title>
        <authorList>
            <person name="Xu D."/>
            <person name="Yao R."/>
            <person name="Zheng S."/>
        </authorList>
    </citation>
    <scope>NUCLEOTIDE SEQUENCE [LARGE SCALE GENOMIC DNA]</scope>
    <source>
        <strain evidence="2 3">ES3-24</strain>
    </source>
</reference>
<keyword evidence="3" id="KW-1185">Reference proteome</keyword>
<proteinExistence type="predicted"/>
<dbReference type="OrthoDB" id="9875751at2"/>
<name>A0A1T2X9X5_9BACL</name>
<dbReference type="EMBL" id="MSZX01000006">
    <property type="protein sequence ID" value="OPA76635.1"/>
    <property type="molecule type" value="Genomic_DNA"/>
</dbReference>